<evidence type="ECO:0000313" key="2">
    <source>
        <dbReference type="EMBL" id="GHB56055.1"/>
    </source>
</evidence>
<evidence type="ECO:0000313" key="3">
    <source>
        <dbReference type="Proteomes" id="UP000642673"/>
    </source>
</evidence>
<sequence>MIPVRPRSRAGPVPRHRPQDGGRSAPGADPRVSGSGGPLFVIMCHSRIDGRYRPATGDSRLFGDCPAAPVPRGGGAVAFARTGARHASGALRPIPPTLAG</sequence>
<keyword evidence="3" id="KW-1185">Reference proteome</keyword>
<dbReference type="Proteomes" id="UP000642673">
    <property type="component" value="Unassembled WGS sequence"/>
</dbReference>
<accession>A0ABQ3EUH2</accession>
<gene>
    <name evidence="2" type="ORF">GCM10010347_27590</name>
</gene>
<protein>
    <submittedName>
        <fullName evidence="2">Uncharacterized protein</fullName>
    </submittedName>
</protein>
<organism evidence="2 3">
    <name type="scientific">Streptomyces cirratus</name>
    <dbReference type="NCBI Taxonomy" id="68187"/>
    <lineage>
        <taxon>Bacteria</taxon>
        <taxon>Bacillati</taxon>
        <taxon>Actinomycetota</taxon>
        <taxon>Actinomycetes</taxon>
        <taxon>Kitasatosporales</taxon>
        <taxon>Streptomycetaceae</taxon>
        <taxon>Streptomyces</taxon>
    </lineage>
</organism>
<reference evidence="3" key="1">
    <citation type="journal article" date="2019" name="Int. J. Syst. Evol. Microbiol.">
        <title>The Global Catalogue of Microorganisms (GCM) 10K type strain sequencing project: providing services to taxonomists for standard genome sequencing and annotation.</title>
        <authorList>
            <consortium name="The Broad Institute Genomics Platform"/>
            <consortium name="The Broad Institute Genome Sequencing Center for Infectious Disease"/>
            <person name="Wu L."/>
            <person name="Ma J."/>
        </authorList>
    </citation>
    <scope>NUCLEOTIDE SEQUENCE [LARGE SCALE GENOMIC DNA]</scope>
    <source>
        <strain evidence="3">JCM 4738</strain>
    </source>
</reference>
<dbReference type="EMBL" id="BMVP01000004">
    <property type="protein sequence ID" value="GHB56055.1"/>
    <property type="molecule type" value="Genomic_DNA"/>
</dbReference>
<evidence type="ECO:0000256" key="1">
    <source>
        <dbReference type="SAM" id="MobiDB-lite"/>
    </source>
</evidence>
<proteinExistence type="predicted"/>
<comment type="caution">
    <text evidence="2">The sequence shown here is derived from an EMBL/GenBank/DDBJ whole genome shotgun (WGS) entry which is preliminary data.</text>
</comment>
<feature type="region of interest" description="Disordered" evidence="1">
    <location>
        <begin position="1"/>
        <end position="36"/>
    </location>
</feature>
<name>A0ABQ3EUH2_9ACTN</name>